<organism evidence="11 12">
    <name type="scientific">Ogataea polymorpha</name>
    <dbReference type="NCBI Taxonomy" id="460523"/>
    <lineage>
        <taxon>Eukaryota</taxon>
        <taxon>Fungi</taxon>
        <taxon>Dikarya</taxon>
        <taxon>Ascomycota</taxon>
        <taxon>Saccharomycotina</taxon>
        <taxon>Pichiomycetes</taxon>
        <taxon>Pichiales</taxon>
        <taxon>Pichiaceae</taxon>
        <taxon>Ogataea</taxon>
    </lineage>
</organism>
<keyword evidence="12" id="KW-1185">Reference proteome</keyword>
<dbReference type="Proteomes" id="UP000788993">
    <property type="component" value="Unassembled WGS sequence"/>
</dbReference>
<dbReference type="CDD" id="cd04652">
    <property type="entry name" value="LbH_eIF2B_gamma_C"/>
    <property type="match status" value="1"/>
</dbReference>
<protein>
    <recommendedName>
        <fullName evidence="6">Translation initiation factor eIF2B subunit gamma</fullName>
    </recommendedName>
    <alternativeName>
        <fullName evidence="7">eIF2B GDP-GTP exchange factor subunit gamma</fullName>
    </alternativeName>
</protein>
<evidence type="ECO:0000313" key="11">
    <source>
        <dbReference type="EMBL" id="KAH3665161.1"/>
    </source>
</evidence>
<dbReference type="GO" id="GO:0003743">
    <property type="term" value="F:translation initiation factor activity"/>
    <property type="evidence" value="ECO:0007669"/>
    <property type="project" value="UniProtKB-KW"/>
</dbReference>
<reference evidence="11" key="1">
    <citation type="journal article" date="2021" name="Open Biol.">
        <title>Shared evolutionary footprints suggest mitochondrial oxidative damage underlies multiple complex I losses in fungi.</title>
        <authorList>
            <person name="Schikora-Tamarit M.A."/>
            <person name="Marcet-Houben M."/>
            <person name="Nosek J."/>
            <person name="Gabaldon T."/>
        </authorList>
    </citation>
    <scope>NUCLEOTIDE SEQUENCE</scope>
    <source>
        <strain evidence="11">NCAIM Y.01608</strain>
    </source>
</reference>
<proteinExistence type="inferred from homology"/>
<name>A0A9P8T3X1_9ASCO</name>
<feature type="domain" description="EIF2B subunit epsilon/gamma LbH" evidence="10">
    <location>
        <begin position="309"/>
        <end position="397"/>
    </location>
</feature>
<accession>A0A9P8T3X1</accession>
<dbReference type="Pfam" id="PF25084">
    <property type="entry name" value="LbH_EIF2B"/>
    <property type="match status" value="1"/>
</dbReference>
<evidence type="ECO:0000313" key="12">
    <source>
        <dbReference type="Proteomes" id="UP000788993"/>
    </source>
</evidence>
<evidence type="ECO:0000256" key="7">
    <source>
        <dbReference type="ARBA" id="ARBA00044229"/>
    </source>
</evidence>
<dbReference type="InterPro" id="IPR051960">
    <property type="entry name" value="eIF2B_gamma"/>
</dbReference>
<evidence type="ECO:0000256" key="3">
    <source>
        <dbReference type="ARBA" id="ARBA00022490"/>
    </source>
</evidence>
<dbReference type="SUPFAM" id="SSF53448">
    <property type="entry name" value="Nucleotide-diphospho-sugar transferases"/>
    <property type="match status" value="1"/>
</dbReference>
<feature type="region of interest" description="Disordered" evidence="9">
    <location>
        <begin position="413"/>
        <end position="457"/>
    </location>
</feature>
<evidence type="ECO:0000259" key="10">
    <source>
        <dbReference type="Pfam" id="PF25084"/>
    </source>
</evidence>
<dbReference type="GO" id="GO:0005829">
    <property type="term" value="C:cytosol"/>
    <property type="evidence" value="ECO:0007669"/>
    <property type="project" value="UniProtKB-SubCell"/>
</dbReference>
<comment type="subcellular location">
    <subcellularLocation>
        <location evidence="1">Cytoplasm</location>
        <location evidence="1">Cytosol</location>
    </subcellularLocation>
</comment>
<dbReference type="InterPro" id="IPR029044">
    <property type="entry name" value="Nucleotide-diphossugar_trans"/>
</dbReference>
<comment type="subunit">
    <text evidence="8">Component of the translation initiation factor 2B (eIF2B) complex which is a heterodecamer of two sets of five different subunits: alpha, beta, gamma, delta and epsilon. Subunits alpha, beta and delta comprise a regulatory subcomplex and subunits epsilon and gamma comprise a catalytic subcomplex. Within the complex, the hexameric regulatory complex resides at the center, with the two heterodimeric catalytic subcomplexes bound on opposite sides.</text>
</comment>
<reference evidence="11" key="2">
    <citation type="submission" date="2021-01" db="EMBL/GenBank/DDBJ databases">
        <authorList>
            <person name="Schikora-Tamarit M.A."/>
        </authorList>
    </citation>
    <scope>NUCLEOTIDE SEQUENCE</scope>
    <source>
        <strain evidence="11">NCAIM Y.01608</strain>
    </source>
</reference>
<dbReference type="PANTHER" id="PTHR45989">
    <property type="entry name" value="TRANSLATION INITIATION FACTOR EIF-2B SUBUNIT GAMMA"/>
    <property type="match status" value="1"/>
</dbReference>
<evidence type="ECO:0000256" key="8">
    <source>
        <dbReference type="ARBA" id="ARBA00046432"/>
    </source>
</evidence>
<comment type="caution">
    <text evidence="11">The sequence shown here is derived from an EMBL/GenBank/DDBJ whole genome shotgun (WGS) entry which is preliminary data.</text>
</comment>
<dbReference type="Gene3D" id="2.160.10.10">
    <property type="entry name" value="Hexapeptide repeat proteins"/>
    <property type="match status" value="1"/>
</dbReference>
<feature type="compositionally biased region" description="Acidic residues" evidence="9">
    <location>
        <begin position="439"/>
        <end position="457"/>
    </location>
</feature>
<dbReference type="PANTHER" id="PTHR45989:SF1">
    <property type="entry name" value="TRANSLATION INITIATION FACTOR EIF-2B SUBUNIT GAMMA"/>
    <property type="match status" value="1"/>
</dbReference>
<keyword evidence="3" id="KW-0963">Cytoplasm</keyword>
<evidence type="ECO:0000256" key="4">
    <source>
        <dbReference type="ARBA" id="ARBA00022540"/>
    </source>
</evidence>
<dbReference type="AlphaFoldDB" id="A0A9P8T3X1"/>
<comment type="similarity">
    <text evidence="2">Belongs to the eIF-2B gamma/epsilon subunits family.</text>
</comment>
<evidence type="ECO:0000256" key="1">
    <source>
        <dbReference type="ARBA" id="ARBA00004514"/>
    </source>
</evidence>
<dbReference type="GO" id="GO:0005085">
    <property type="term" value="F:guanyl-nucleotide exchange factor activity"/>
    <property type="evidence" value="ECO:0007669"/>
    <property type="project" value="TreeGrafter"/>
</dbReference>
<dbReference type="Gene3D" id="3.90.550.10">
    <property type="entry name" value="Spore Coat Polysaccharide Biosynthesis Protein SpsA, Chain A"/>
    <property type="match status" value="1"/>
</dbReference>
<dbReference type="EMBL" id="JAEUBD010001178">
    <property type="protein sequence ID" value="KAH3665161.1"/>
    <property type="molecule type" value="Genomic_DNA"/>
</dbReference>
<evidence type="ECO:0000256" key="2">
    <source>
        <dbReference type="ARBA" id="ARBA00007878"/>
    </source>
</evidence>
<keyword evidence="4" id="KW-0396">Initiation factor</keyword>
<evidence type="ECO:0000256" key="9">
    <source>
        <dbReference type="SAM" id="MobiDB-lite"/>
    </source>
</evidence>
<dbReference type="InterPro" id="IPR056764">
    <property type="entry name" value="LbH_EIF2B3/5"/>
</dbReference>
<keyword evidence="5" id="KW-0648">Protein biosynthesis</keyword>
<evidence type="ECO:0000256" key="6">
    <source>
        <dbReference type="ARBA" id="ARBA00044196"/>
    </source>
</evidence>
<sequence>MEFHAVIFCGKGSGLSPISAVKETGVPKALLPVANRPMIQYVLEWCDRAPFRQITIFTETNTLGKISKFVDTYKESRDPDLARTSPIECIGADASTTGLILSQHKDHILKNTQNFVLLPCDFITDVPPQVLVEVFRGQDNNNIGLSVCYNNSFENIDTNKVLKSNYTMYSAQNGQSVLLDLYSKDSVALSKFLKIRTHLLWRYPNTQVSTNLLDSFIFFGDARLFKMLDEHADGLTTNKAAIKIKRDLARRSWRHSVEKEMMGLFILPANSTFARCNNLPVYMEANRYILKLQARDNTSVQKPKTEKPKNTATVGADSKVGEETVLGERTSVKRSVIGNRCKIGNKCRITACVLLDGVILEDDIQLENCIIGTNTQIGAGTRLVNCNVEGSYAVGHKVSLKGETLTNLQLDLEDEESSYGAIEETSSEDDSDGSGGSNYDDESFEEEEYDEDIFDRT</sequence>
<dbReference type="GO" id="GO:0002183">
    <property type="term" value="P:cytoplasmic translational initiation"/>
    <property type="evidence" value="ECO:0007669"/>
    <property type="project" value="TreeGrafter"/>
</dbReference>
<gene>
    <name evidence="11" type="ORF">OGATHE_003976</name>
</gene>
<evidence type="ECO:0000256" key="5">
    <source>
        <dbReference type="ARBA" id="ARBA00022917"/>
    </source>
</evidence>
<dbReference type="GO" id="GO:0005851">
    <property type="term" value="C:eukaryotic translation initiation factor 2B complex"/>
    <property type="evidence" value="ECO:0007669"/>
    <property type="project" value="TreeGrafter"/>
</dbReference>